<feature type="transmembrane region" description="Helical" evidence="1">
    <location>
        <begin position="107"/>
        <end position="132"/>
    </location>
</feature>
<feature type="transmembrane region" description="Helical" evidence="1">
    <location>
        <begin position="170"/>
        <end position="190"/>
    </location>
</feature>
<feature type="transmembrane region" description="Helical" evidence="1">
    <location>
        <begin position="48"/>
        <end position="68"/>
    </location>
</feature>
<feature type="transmembrane region" description="Helical" evidence="1">
    <location>
        <begin position="468"/>
        <end position="486"/>
    </location>
</feature>
<dbReference type="OrthoDB" id="9781349at2"/>
<keyword evidence="1" id="KW-0812">Transmembrane</keyword>
<evidence type="ECO:0000313" key="4">
    <source>
        <dbReference type="Proteomes" id="UP000070352"/>
    </source>
</evidence>
<evidence type="ECO:0000259" key="2">
    <source>
        <dbReference type="Pfam" id="PF01970"/>
    </source>
</evidence>
<dbReference type="InterPro" id="IPR002823">
    <property type="entry name" value="DUF112_TM"/>
</dbReference>
<name>A0A135L6D4_9BACI</name>
<dbReference type="Pfam" id="PF01970">
    <property type="entry name" value="TctA"/>
    <property type="match status" value="1"/>
</dbReference>
<keyword evidence="1" id="KW-1133">Transmembrane helix</keyword>
<proteinExistence type="predicted"/>
<feature type="transmembrane region" description="Helical" evidence="1">
    <location>
        <begin position="407"/>
        <end position="424"/>
    </location>
</feature>
<dbReference type="PANTHER" id="PTHR35342">
    <property type="entry name" value="TRICARBOXYLIC TRANSPORT PROTEIN"/>
    <property type="match status" value="1"/>
</dbReference>
<protein>
    <recommendedName>
        <fullName evidence="2">DUF112 domain-containing protein</fullName>
    </recommendedName>
</protein>
<organism evidence="3 4">
    <name type="scientific">Tepidibacillus decaturensis</name>
    <dbReference type="NCBI Taxonomy" id="1413211"/>
    <lineage>
        <taxon>Bacteria</taxon>
        <taxon>Bacillati</taxon>
        <taxon>Bacillota</taxon>
        <taxon>Bacilli</taxon>
        <taxon>Bacillales</taxon>
        <taxon>Bacillaceae</taxon>
        <taxon>Tepidibacillus</taxon>
    </lineage>
</organism>
<keyword evidence="1" id="KW-0472">Membrane</keyword>
<feature type="transmembrane region" description="Helical" evidence="1">
    <location>
        <begin position="250"/>
        <end position="277"/>
    </location>
</feature>
<keyword evidence="4" id="KW-1185">Reference proteome</keyword>
<dbReference type="RefSeq" id="WP_068726489.1">
    <property type="nucleotide sequence ID" value="NZ_LSKU01000001.1"/>
</dbReference>
<dbReference type="EMBL" id="LSKU01000001">
    <property type="protein sequence ID" value="KXG44584.1"/>
    <property type="molecule type" value="Genomic_DNA"/>
</dbReference>
<feature type="transmembrane region" description="Helical" evidence="1">
    <location>
        <begin position="431"/>
        <end position="448"/>
    </location>
</feature>
<gene>
    <name evidence="3" type="ORF">U473_11570</name>
</gene>
<feature type="transmembrane region" description="Helical" evidence="1">
    <location>
        <begin position="377"/>
        <end position="401"/>
    </location>
</feature>
<reference evidence="3 4" key="1">
    <citation type="submission" date="2016-02" db="EMBL/GenBank/DDBJ databases">
        <title>Draft Genome for Tepidibacillus decaturensis nov. sp. Strain Z9, an Anaerobic, Moderately Thermophilic and Heterotrophic Bacterium from Deep Subsurface of the Illinois Basin, USA.</title>
        <authorList>
            <person name="Dong Y."/>
            <person name="Chang J.Y."/>
            <person name="Sanford R."/>
            <person name="Fouke B.W."/>
        </authorList>
    </citation>
    <scope>NUCLEOTIDE SEQUENCE [LARGE SCALE GENOMIC DNA]</scope>
    <source>
        <strain evidence="3 4">Z9</strain>
    </source>
</reference>
<accession>A0A135L6D4</accession>
<comment type="caution">
    <text evidence="3">The sequence shown here is derived from an EMBL/GenBank/DDBJ whole genome shotgun (WGS) entry which is preliminary data.</text>
</comment>
<dbReference type="STRING" id="1413211.U473_11570"/>
<evidence type="ECO:0000313" key="3">
    <source>
        <dbReference type="EMBL" id="KXG44584.1"/>
    </source>
</evidence>
<feature type="transmembrane region" description="Helical" evidence="1">
    <location>
        <begin position="352"/>
        <end position="370"/>
    </location>
</feature>
<feature type="domain" description="DUF112" evidence="2">
    <location>
        <begin position="17"/>
        <end position="436"/>
    </location>
</feature>
<evidence type="ECO:0000256" key="1">
    <source>
        <dbReference type="SAM" id="Phobius"/>
    </source>
</evidence>
<feature type="transmembrane region" description="Helical" evidence="1">
    <location>
        <begin position="12"/>
        <end position="36"/>
    </location>
</feature>
<dbReference type="PANTHER" id="PTHR35342:SF5">
    <property type="entry name" value="TRICARBOXYLIC TRANSPORT PROTEIN"/>
    <property type="match status" value="1"/>
</dbReference>
<sequence length="498" mass="52605">MGNLLLGIDVVFSFQNILVIVIGTLIGMLVGALPGLGPSIGVALLLPFTYNLSPVASLLLLVALYQAAEYGGSISSILLSTPGTPAAVATLLDGYPMTKQGYPGKALGYSLTASTIGGFFGVIVLMTLSIPLAKLALKFGPPEYFALGVLGLTAVASLSSNYLSKSLLSALFGLFIATIGIDVITGYSRFSFGMPELYEGLNLLPILIGLFAVSEVLKLIGEDLNTQLKIKAKNFKVGISFNELKVVKKAIGIGSIIGSFVGVFPGMGAGPASWFAYNEAKRVSKNPEKFGNGSPEGIAAPESANNAAVGGALVPLLTLGIPGSPTTAIMLGALIIQGIQPGPQIFDKNPDLVYGLFVGLLVATALMWFLGQITTNIWARAVAIPNRILAPIILLISMIGAYVARNLVFDIGIMLVFGVLGYLLKKFNYSLPSVVLGFILGGMIESNLRRSLLLFDGNYSGFFSRPVALFILLLAFLSIISFIHRLNKEKKKGQKEEF</sequence>
<dbReference type="AlphaFoldDB" id="A0A135L6D4"/>
<feature type="transmembrane region" description="Helical" evidence="1">
    <location>
        <begin position="144"/>
        <end position="163"/>
    </location>
</feature>
<dbReference type="Proteomes" id="UP000070352">
    <property type="component" value="Unassembled WGS sequence"/>
</dbReference>